<dbReference type="OrthoDB" id="6625865at2759"/>
<organism evidence="1 2">
    <name type="scientific">Aphis craccivora</name>
    <name type="common">Cowpea aphid</name>
    <dbReference type="NCBI Taxonomy" id="307492"/>
    <lineage>
        <taxon>Eukaryota</taxon>
        <taxon>Metazoa</taxon>
        <taxon>Ecdysozoa</taxon>
        <taxon>Arthropoda</taxon>
        <taxon>Hexapoda</taxon>
        <taxon>Insecta</taxon>
        <taxon>Pterygota</taxon>
        <taxon>Neoptera</taxon>
        <taxon>Paraneoptera</taxon>
        <taxon>Hemiptera</taxon>
        <taxon>Sternorrhyncha</taxon>
        <taxon>Aphidomorpha</taxon>
        <taxon>Aphidoidea</taxon>
        <taxon>Aphididae</taxon>
        <taxon>Aphidini</taxon>
        <taxon>Aphis</taxon>
        <taxon>Aphis</taxon>
    </lineage>
</organism>
<reference evidence="1 2" key="1">
    <citation type="submission" date="2019-08" db="EMBL/GenBank/DDBJ databases">
        <title>Whole genome of Aphis craccivora.</title>
        <authorList>
            <person name="Voronova N.V."/>
            <person name="Shulinski R.S."/>
            <person name="Bandarenka Y.V."/>
            <person name="Zhorov D.G."/>
            <person name="Warner D."/>
        </authorList>
    </citation>
    <scope>NUCLEOTIDE SEQUENCE [LARGE SCALE GENOMIC DNA]</scope>
    <source>
        <strain evidence="1">180601</strain>
        <tissue evidence="1">Whole Body</tissue>
    </source>
</reference>
<name>A0A6G0ZKS2_APHCR</name>
<evidence type="ECO:0000313" key="1">
    <source>
        <dbReference type="EMBL" id="KAF0771677.1"/>
    </source>
</evidence>
<protein>
    <submittedName>
        <fullName evidence="1">Formin-like protein 2</fullName>
    </submittedName>
</protein>
<dbReference type="Proteomes" id="UP000478052">
    <property type="component" value="Unassembled WGS sequence"/>
</dbReference>
<accession>A0A6G0ZKS2</accession>
<sequence length="48" mass="5703">LKLKTVHKEAKLHYKRFYNRLISHSNPLVKNLTVPTISSNPPRRFKCK</sequence>
<proteinExistence type="predicted"/>
<evidence type="ECO:0000313" key="2">
    <source>
        <dbReference type="Proteomes" id="UP000478052"/>
    </source>
</evidence>
<dbReference type="EMBL" id="VUJU01000265">
    <property type="protein sequence ID" value="KAF0771677.1"/>
    <property type="molecule type" value="Genomic_DNA"/>
</dbReference>
<gene>
    <name evidence="1" type="ORF">FWK35_00001862</name>
</gene>
<keyword evidence="2" id="KW-1185">Reference proteome</keyword>
<feature type="non-terminal residue" evidence="1">
    <location>
        <position position="1"/>
    </location>
</feature>
<dbReference type="AlphaFoldDB" id="A0A6G0ZKS2"/>
<comment type="caution">
    <text evidence="1">The sequence shown here is derived from an EMBL/GenBank/DDBJ whole genome shotgun (WGS) entry which is preliminary data.</text>
</comment>